<feature type="region of interest" description="Disordered" evidence="1">
    <location>
        <begin position="35"/>
        <end position="57"/>
    </location>
</feature>
<evidence type="ECO:0000313" key="2">
    <source>
        <dbReference type="EMBL" id="GBP73589.1"/>
    </source>
</evidence>
<name>A0A4C1YG20_EUMVA</name>
<dbReference type="Proteomes" id="UP000299102">
    <property type="component" value="Unassembled WGS sequence"/>
</dbReference>
<proteinExistence type="predicted"/>
<organism evidence="2 3">
    <name type="scientific">Eumeta variegata</name>
    <name type="common">Bagworm moth</name>
    <name type="synonym">Eumeta japonica</name>
    <dbReference type="NCBI Taxonomy" id="151549"/>
    <lineage>
        <taxon>Eukaryota</taxon>
        <taxon>Metazoa</taxon>
        <taxon>Ecdysozoa</taxon>
        <taxon>Arthropoda</taxon>
        <taxon>Hexapoda</taxon>
        <taxon>Insecta</taxon>
        <taxon>Pterygota</taxon>
        <taxon>Neoptera</taxon>
        <taxon>Endopterygota</taxon>
        <taxon>Lepidoptera</taxon>
        <taxon>Glossata</taxon>
        <taxon>Ditrysia</taxon>
        <taxon>Tineoidea</taxon>
        <taxon>Psychidae</taxon>
        <taxon>Oiketicinae</taxon>
        <taxon>Eumeta</taxon>
    </lineage>
</organism>
<dbReference type="EMBL" id="BGZK01001179">
    <property type="protein sequence ID" value="GBP73589.1"/>
    <property type="molecule type" value="Genomic_DNA"/>
</dbReference>
<reference evidence="2 3" key="1">
    <citation type="journal article" date="2019" name="Commun. Biol.">
        <title>The bagworm genome reveals a unique fibroin gene that provides high tensile strength.</title>
        <authorList>
            <person name="Kono N."/>
            <person name="Nakamura H."/>
            <person name="Ohtoshi R."/>
            <person name="Tomita M."/>
            <person name="Numata K."/>
            <person name="Arakawa K."/>
        </authorList>
    </citation>
    <scope>NUCLEOTIDE SEQUENCE [LARGE SCALE GENOMIC DNA]</scope>
</reference>
<protein>
    <submittedName>
        <fullName evidence="2">Uncharacterized protein</fullName>
    </submittedName>
</protein>
<sequence length="106" mass="11510">MQNSRAPLPPRDEPMDSRVPLRFYCSVRKRDKSVFPRVKTAPRRGPSACAPRPPPPGAHQMQIYYRGHVRPASRAAITPQAAFLVGSPPVRAPLGVVGGFTGARGL</sequence>
<gene>
    <name evidence="2" type="ORF">EVAR_59803_1</name>
</gene>
<dbReference type="AlphaFoldDB" id="A0A4C1YG20"/>
<evidence type="ECO:0000313" key="3">
    <source>
        <dbReference type="Proteomes" id="UP000299102"/>
    </source>
</evidence>
<comment type="caution">
    <text evidence="2">The sequence shown here is derived from an EMBL/GenBank/DDBJ whole genome shotgun (WGS) entry which is preliminary data.</text>
</comment>
<keyword evidence="3" id="KW-1185">Reference proteome</keyword>
<evidence type="ECO:0000256" key="1">
    <source>
        <dbReference type="SAM" id="MobiDB-lite"/>
    </source>
</evidence>
<accession>A0A4C1YG20</accession>